<evidence type="ECO:0000256" key="4">
    <source>
        <dbReference type="ARBA" id="ARBA00022694"/>
    </source>
</evidence>
<dbReference type="PANTHER" id="PTHR43033:SF1">
    <property type="entry name" value="TRNA(ILE)-LYSIDINE SYNTHASE-RELATED"/>
    <property type="match status" value="1"/>
</dbReference>
<evidence type="ECO:0000256" key="7">
    <source>
        <dbReference type="ARBA" id="ARBA00048539"/>
    </source>
</evidence>
<dbReference type="InterPro" id="IPR012795">
    <property type="entry name" value="tRNA_Ile_lys_synt_N"/>
</dbReference>
<dbReference type="EMBL" id="JADCKA010000001">
    <property type="protein sequence ID" value="MBE5034786.1"/>
    <property type="molecule type" value="Genomic_DNA"/>
</dbReference>
<dbReference type="InterPro" id="IPR014729">
    <property type="entry name" value="Rossmann-like_a/b/a_fold"/>
</dbReference>
<evidence type="ECO:0000256" key="3">
    <source>
        <dbReference type="ARBA" id="ARBA00022598"/>
    </source>
</evidence>
<comment type="domain">
    <text evidence="8">The N-terminal region contains the highly conserved SGGXDS motif, predicted to be a P-loop motif involved in ATP binding.</text>
</comment>
<keyword evidence="3 8" id="KW-0436">Ligase</keyword>
<dbReference type="NCBIfam" id="TIGR02433">
    <property type="entry name" value="lysidine_TilS_C"/>
    <property type="match status" value="1"/>
</dbReference>
<keyword evidence="5 8" id="KW-0547">Nucleotide-binding</keyword>
<dbReference type="SUPFAM" id="SSF56037">
    <property type="entry name" value="PheT/TilS domain"/>
    <property type="match status" value="1"/>
</dbReference>
<comment type="caution">
    <text evidence="10">The sequence shown here is derived from an EMBL/GenBank/DDBJ whole genome shotgun (WGS) entry which is preliminary data.</text>
</comment>
<dbReference type="CDD" id="cd01992">
    <property type="entry name" value="TilS_N"/>
    <property type="match status" value="1"/>
</dbReference>
<dbReference type="PANTHER" id="PTHR43033">
    <property type="entry name" value="TRNA(ILE)-LYSIDINE SYNTHASE-RELATED"/>
    <property type="match status" value="1"/>
</dbReference>
<dbReference type="Proteomes" id="UP001516588">
    <property type="component" value="Unassembled WGS sequence"/>
</dbReference>
<evidence type="ECO:0000256" key="5">
    <source>
        <dbReference type="ARBA" id="ARBA00022741"/>
    </source>
</evidence>
<dbReference type="InterPro" id="IPR011063">
    <property type="entry name" value="TilS/TtcA_N"/>
</dbReference>
<dbReference type="Pfam" id="PF11734">
    <property type="entry name" value="TilS_C"/>
    <property type="match status" value="1"/>
</dbReference>
<dbReference type="Gene3D" id="3.40.50.620">
    <property type="entry name" value="HUPs"/>
    <property type="match status" value="1"/>
</dbReference>
<accession>A0ABR9QV82</accession>
<comment type="function">
    <text evidence="8">Ligates lysine onto the cytidine present at position 34 of the AUA codon-specific tRNA(Ile) that contains the anticodon CAU, in an ATP-dependent manner. Cytidine is converted to lysidine, thus changing the amino acid specificity of the tRNA from methionine to isoleucine.</text>
</comment>
<dbReference type="GO" id="GO:0032267">
    <property type="term" value="F:tRNA(Ile)-lysidine synthase activity"/>
    <property type="evidence" value="ECO:0007669"/>
    <property type="project" value="UniProtKB-EC"/>
</dbReference>
<keyword evidence="6 8" id="KW-0067">ATP-binding</keyword>
<dbReference type="RefSeq" id="WP_226384453.1">
    <property type="nucleotide sequence ID" value="NZ_JADCKA010000001.1"/>
</dbReference>
<evidence type="ECO:0000313" key="11">
    <source>
        <dbReference type="Proteomes" id="UP001516588"/>
    </source>
</evidence>
<keyword evidence="4 8" id="KW-0819">tRNA processing</keyword>
<evidence type="ECO:0000256" key="1">
    <source>
        <dbReference type="ARBA" id="ARBA00004496"/>
    </source>
</evidence>
<dbReference type="SMART" id="SM00977">
    <property type="entry name" value="TilS_C"/>
    <property type="match status" value="1"/>
</dbReference>
<feature type="domain" description="Lysidine-tRNA(Ile) synthetase C-terminal" evidence="9">
    <location>
        <begin position="394"/>
        <end position="470"/>
    </location>
</feature>
<dbReference type="Pfam" id="PF01171">
    <property type="entry name" value="ATP_bind_3"/>
    <property type="match status" value="1"/>
</dbReference>
<gene>
    <name evidence="8 10" type="primary">tilS</name>
    <name evidence="10" type="ORF">INF20_00585</name>
</gene>
<keyword evidence="2 8" id="KW-0963">Cytoplasm</keyword>
<comment type="catalytic activity">
    <reaction evidence="7 8">
        <text>cytidine(34) in tRNA(Ile2) + L-lysine + ATP = lysidine(34) in tRNA(Ile2) + AMP + diphosphate + H(+)</text>
        <dbReference type="Rhea" id="RHEA:43744"/>
        <dbReference type="Rhea" id="RHEA-COMP:10625"/>
        <dbReference type="Rhea" id="RHEA-COMP:10670"/>
        <dbReference type="ChEBI" id="CHEBI:15378"/>
        <dbReference type="ChEBI" id="CHEBI:30616"/>
        <dbReference type="ChEBI" id="CHEBI:32551"/>
        <dbReference type="ChEBI" id="CHEBI:33019"/>
        <dbReference type="ChEBI" id="CHEBI:82748"/>
        <dbReference type="ChEBI" id="CHEBI:83665"/>
        <dbReference type="ChEBI" id="CHEBI:456215"/>
        <dbReference type="EC" id="6.3.4.19"/>
    </reaction>
</comment>
<organism evidence="10 11">
    <name type="scientific">Gallibacter intestinalis</name>
    <dbReference type="NCBI Taxonomy" id="2779356"/>
    <lineage>
        <taxon>Bacteria</taxon>
        <taxon>Bacillati</taxon>
        <taxon>Bacillota</taxon>
        <taxon>Clostridia</taxon>
        <taxon>Eubacteriales</taxon>
        <taxon>Eubacteriaceae</taxon>
        <taxon>Gallibacter</taxon>
    </lineage>
</organism>
<dbReference type="InterPro" id="IPR012796">
    <property type="entry name" value="Lysidine-tRNA-synth_C"/>
</dbReference>
<name>A0ABR9QV82_9FIRM</name>
<dbReference type="Gene3D" id="1.20.59.20">
    <property type="match status" value="1"/>
</dbReference>
<feature type="binding site" evidence="8">
    <location>
        <begin position="31"/>
        <end position="36"/>
    </location>
    <ligand>
        <name>ATP</name>
        <dbReference type="ChEBI" id="CHEBI:30616"/>
    </ligand>
</feature>
<evidence type="ECO:0000259" key="9">
    <source>
        <dbReference type="SMART" id="SM00977"/>
    </source>
</evidence>
<dbReference type="SUPFAM" id="SSF52402">
    <property type="entry name" value="Adenine nucleotide alpha hydrolases-like"/>
    <property type="match status" value="1"/>
</dbReference>
<dbReference type="InterPro" id="IPR012094">
    <property type="entry name" value="tRNA_Ile_lys_synt"/>
</dbReference>
<dbReference type="HAMAP" id="MF_01161">
    <property type="entry name" value="tRNA_Ile_lys_synt"/>
    <property type="match status" value="1"/>
</dbReference>
<proteinExistence type="inferred from homology"/>
<comment type="subcellular location">
    <subcellularLocation>
        <location evidence="1 8">Cytoplasm</location>
    </subcellularLocation>
</comment>
<evidence type="ECO:0000313" key="10">
    <source>
        <dbReference type="EMBL" id="MBE5034786.1"/>
    </source>
</evidence>
<evidence type="ECO:0000256" key="2">
    <source>
        <dbReference type="ARBA" id="ARBA00022490"/>
    </source>
</evidence>
<dbReference type="EC" id="6.3.4.19" evidence="8"/>
<reference evidence="10 11" key="1">
    <citation type="submission" date="2020-10" db="EMBL/GenBank/DDBJ databases">
        <title>ChiBAC.</title>
        <authorList>
            <person name="Zenner C."/>
            <person name="Hitch T.C.A."/>
            <person name="Clavel T."/>
        </authorList>
    </citation>
    <scope>NUCLEOTIDE SEQUENCE [LARGE SCALE GENOMIC DNA]</scope>
    <source>
        <strain evidence="10 11">DSM 108706</strain>
    </source>
</reference>
<evidence type="ECO:0000256" key="8">
    <source>
        <dbReference type="HAMAP-Rule" id="MF_01161"/>
    </source>
</evidence>
<evidence type="ECO:0000256" key="6">
    <source>
        <dbReference type="ARBA" id="ARBA00022840"/>
    </source>
</evidence>
<dbReference type="SUPFAM" id="SSF82829">
    <property type="entry name" value="MesJ substrate recognition domain-like"/>
    <property type="match status" value="1"/>
</dbReference>
<protein>
    <recommendedName>
        <fullName evidence="8">tRNA(Ile)-lysidine synthase</fullName>
        <ecNumber evidence="8">6.3.4.19</ecNumber>
    </recommendedName>
    <alternativeName>
        <fullName evidence="8">tRNA(Ile)-2-lysyl-cytidine synthase</fullName>
    </alternativeName>
    <alternativeName>
        <fullName evidence="8">tRNA(Ile)-lysidine synthetase</fullName>
    </alternativeName>
</protein>
<keyword evidence="11" id="KW-1185">Reference proteome</keyword>
<sequence length="476" mass="54255">MSSDIVREAVKNTIEKYNLIEPGDVVILGLSGGPDSVCLFNVLVELSGEMDFTLHGAHLNHMFRPGAAEEDQLYAENMCESAGVCCWSTAVDCPQMAEELGMTSEEAGRKARYDFFAEITESLVFDGADRDKIKVAVAQNLDDHVETVLFRMIRGTGTDGLAGIDYIRVNENGNTVIRPLLDVKKKDILAYCDENRLEPRMDHTNELPVYSRNKIRLELIPYLEENFNANIKDMVNRLSQISRDDRDFIWEQVNRDYEKLLVRKEDNEIWLDKNGLMDRLPSVRHRIIMKAFSEVGLPSDITNAHLKQADELIMNGVTPQRADFPKGYLMRISYDNVICGKNPFEKGENEHRAMPKLIVNELDIDQYEKRPGTAAFDLDQMEAAYGRAGMKEMIEIRTRMPGDYIRLAGVQGRKKIQDLFVDMKIPAQERDMIPLVGIGNEILWIPAVSQRGRYSASYRMNQDTKRVITVEISDFL</sequence>
<comment type="similarity">
    <text evidence="8">Belongs to the tRNA(Ile)-lysidine synthase family.</text>
</comment>
<dbReference type="NCBIfam" id="TIGR02432">
    <property type="entry name" value="lysidine_TilS_N"/>
    <property type="match status" value="1"/>
</dbReference>